<dbReference type="PANTHER" id="PTHR30294:SF46">
    <property type="entry name" value="ABC TRANSPORTER PERMEASE"/>
    <property type="match status" value="1"/>
</dbReference>
<proteinExistence type="predicted"/>
<feature type="domain" description="ABC-2 type transporter transmembrane" evidence="8">
    <location>
        <begin position="39"/>
        <end position="390"/>
    </location>
</feature>
<evidence type="ECO:0000313" key="10">
    <source>
        <dbReference type="Proteomes" id="UP000029533"/>
    </source>
</evidence>
<dbReference type="GO" id="GO:0005886">
    <property type="term" value="C:plasma membrane"/>
    <property type="evidence" value="ECO:0007669"/>
    <property type="project" value="UniProtKB-SubCell"/>
</dbReference>
<dbReference type="Gene3D" id="3.40.1710.10">
    <property type="entry name" value="abc type-2 transporter like domain"/>
    <property type="match status" value="1"/>
</dbReference>
<dbReference type="EMBL" id="JRNJ01000101">
    <property type="protein sequence ID" value="KGF25196.1"/>
    <property type="molecule type" value="Genomic_DNA"/>
</dbReference>
<evidence type="ECO:0000256" key="4">
    <source>
        <dbReference type="ARBA" id="ARBA00022989"/>
    </source>
</evidence>
<organism evidence="9 10">
    <name type="scientific">Prevotella histicola JCM 15637 = DNF00424</name>
    <dbReference type="NCBI Taxonomy" id="1236504"/>
    <lineage>
        <taxon>Bacteria</taxon>
        <taxon>Pseudomonadati</taxon>
        <taxon>Bacteroidota</taxon>
        <taxon>Bacteroidia</taxon>
        <taxon>Bacteroidales</taxon>
        <taxon>Prevotellaceae</taxon>
        <taxon>Prevotella</taxon>
    </lineage>
</organism>
<feature type="transmembrane region" description="Helical" evidence="7">
    <location>
        <begin position="202"/>
        <end position="224"/>
    </location>
</feature>
<comment type="caution">
    <text evidence="9">The sequence shown here is derived from an EMBL/GenBank/DDBJ whole genome shotgun (WGS) entry which is preliminary data.</text>
</comment>
<dbReference type="RefSeq" id="WP_036870860.1">
    <property type="nucleotide sequence ID" value="NZ_JRNJ01000101.1"/>
</dbReference>
<evidence type="ECO:0000256" key="7">
    <source>
        <dbReference type="SAM" id="Phobius"/>
    </source>
</evidence>
<feature type="transmembrane region" description="Helical" evidence="7">
    <location>
        <begin position="288"/>
        <end position="308"/>
    </location>
</feature>
<dbReference type="InterPro" id="IPR013525">
    <property type="entry name" value="ABC2_TM"/>
</dbReference>
<evidence type="ECO:0000256" key="2">
    <source>
        <dbReference type="ARBA" id="ARBA00022475"/>
    </source>
</evidence>
<feature type="transmembrane region" description="Helical" evidence="7">
    <location>
        <begin position="315"/>
        <end position="334"/>
    </location>
</feature>
<dbReference type="AlphaFoldDB" id="A0AAW3FDV0"/>
<dbReference type="PANTHER" id="PTHR30294">
    <property type="entry name" value="MEMBRANE COMPONENT OF ABC TRANSPORTER YHHJ-RELATED"/>
    <property type="match status" value="1"/>
</dbReference>
<sequence length="430" mass="48734">MDKAAASVKKSVSGLYDFLSSFCYIWWLEMKSTVKDEGVLIFFLLVPLAYPLLYSWIYNNEVVRDVPVAIVDLSHSAASREFIRSFDASPDVRAAYYCNNLQEAKDLVGHQAVKGVLYFPENFDRALGRGEQAHVGVYCDMSLMLTYKAIYQTAQTVALELNSERLKHKSFSFTERDEEINTEPLAVDAEAIFNTTGGYGNAILPGVLILILQQTLLLGIGLSAGTARENNRFQDLVPIGKHYNGILRIVLGKSFCYFMIYCVMAAYVTMAVPYFFGFTMLAHASDLFWLLLPYLLAVIFFGMTVSCLVRYRENVMLLVVFTSVPLLFLTGASWPQSNIPGYWQGFSWLIPSTFGVRGYLRIASMGGTLDDILPEVRTLWIQAVIYFTTTCFVYRFQIINARKHAIAHYEMIRNKIKKAREEKVQKENKG</sequence>
<keyword evidence="2" id="KW-1003">Cell membrane</keyword>
<evidence type="ECO:0000256" key="3">
    <source>
        <dbReference type="ARBA" id="ARBA00022692"/>
    </source>
</evidence>
<keyword evidence="5 7" id="KW-0472">Membrane</keyword>
<evidence type="ECO:0000256" key="5">
    <source>
        <dbReference type="ARBA" id="ARBA00023136"/>
    </source>
</evidence>
<feature type="coiled-coil region" evidence="6">
    <location>
        <begin position="402"/>
        <end position="429"/>
    </location>
</feature>
<feature type="transmembrane region" description="Helical" evidence="7">
    <location>
        <begin position="255"/>
        <end position="276"/>
    </location>
</feature>
<feature type="transmembrane region" description="Helical" evidence="7">
    <location>
        <begin position="379"/>
        <end position="396"/>
    </location>
</feature>
<keyword evidence="6" id="KW-0175">Coiled coil</keyword>
<dbReference type="Pfam" id="PF12698">
    <property type="entry name" value="ABC2_membrane_3"/>
    <property type="match status" value="1"/>
</dbReference>
<dbReference type="Proteomes" id="UP000029533">
    <property type="component" value="Unassembled WGS sequence"/>
</dbReference>
<gene>
    <name evidence="9" type="ORF">HMPREF2132_10420</name>
</gene>
<feature type="transmembrane region" description="Helical" evidence="7">
    <location>
        <begin position="40"/>
        <end position="58"/>
    </location>
</feature>
<reference evidence="9 10" key="1">
    <citation type="submission" date="2014-07" db="EMBL/GenBank/DDBJ databases">
        <authorList>
            <person name="McCorrison J."/>
            <person name="Sanka R."/>
            <person name="Torralba M."/>
            <person name="Gillis M."/>
            <person name="Haft D.H."/>
            <person name="Methe B."/>
            <person name="Sutton G."/>
            <person name="Nelson K.E."/>
        </authorList>
    </citation>
    <scope>NUCLEOTIDE SEQUENCE [LARGE SCALE GENOMIC DNA]</scope>
    <source>
        <strain evidence="9 10">DNF00424</strain>
    </source>
</reference>
<keyword evidence="4 7" id="KW-1133">Transmembrane helix</keyword>
<accession>A0AAW3FDV0</accession>
<comment type="subcellular location">
    <subcellularLocation>
        <location evidence="1">Cell membrane</location>
        <topology evidence="1">Multi-pass membrane protein</topology>
    </subcellularLocation>
</comment>
<dbReference type="GO" id="GO:0140359">
    <property type="term" value="F:ABC-type transporter activity"/>
    <property type="evidence" value="ECO:0007669"/>
    <property type="project" value="InterPro"/>
</dbReference>
<evidence type="ECO:0000313" key="9">
    <source>
        <dbReference type="EMBL" id="KGF25196.1"/>
    </source>
</evidence>
<protein>
    <submittedName>
        <fullName evidence="9">Membrane protein</fullName>
    </submittedName>
</protein>
<keyword evidence="3 7" id="KW-0812">Transmembrane</keyword>
<evidence type="ECO:0000259" key="8">
    <source>
        <dbReference type="Pfam" id="PF12698"/>
    </source>
</evidence>
<name>A0AAW3FDV0_9BACT</name>
<evidence type="ECO:0000256" key="1">
    <source>
        <dbReference type="ARBA" id="ARBA00004651"/>
    </source>
</evidence>
<dbReference type="InterPro" id="IPR051449">
    <property type="entry name" value="ABC-2_transporter_component"/>
</dbReference>
<evidence type="ECO:0000256" key="6">
    <source>
        <dbReference type="SAM" id="Coils"/>
    </source>
</evidence>